<feature type="transmembrane region" description="Helical" evidence="1">
    <location>
        <begin position="96"/>
        <end position="115"/>
    </location>
</feature>
<comment type="caution">
    <text evidence="2">The sequence shown here is derived from an EMBL/GenBank/DDBJ whole genome shotgun (WGS) entry which is preliminary data.</text>
</comment>
<reference evidence="2 3" key="1">
    <citation type="submission" date="2018-08" db="EMBL/GenBank/DDBJ databases">
        <title>A genome reference for cultivated species of the human gut microbiota.</title>
        <authorList>
            <person name="Zou Y."/>
            <person name="Xue W."/>
            <person name="Luo G."/>
        </authorList>
    </citation>
    <scope>NUCLEOTIDE SEQUENCE [LARGE SCALE GENOMIC DNA]</scope>
    <source>
        <strain evidence="2 3">TF11-7</strain>
    </source>
</reference>
<dbReference type="EMBL" id="QSQN01000028">
    <property type="protein sequence ID" value="RGK38257.1"/>
    <property type="molecule type" value="Genomic_DNA"/>
</dbReference>
<dbReference type="Proteomes" id="UP000260793">
    <property type="component" value="Unassembled WGS sequence"/>
</dbReference>
<dbReference type="RefSeq" id="WP_117688426.1">
    <property type="nucleotide sequence ID" value="NZ_QSQN01000028.1"/>
</dbReference>
<keyword evidence="1" id="KW-0812">Transmembrane</keyword>
<accession>A0A3E4LLA0</accession>
<protein>
    <recommendedName>
        <fullName evidence="4">Acyltransferase 3 domain-containing protein</fullName>
    </recommendedName>
</protein>
<gene>
    <name evidence="2" type="ORF">DXD17_10545</name>
</gene>
<dbReference type="AlphaFoldDB" id="A0A3E4LLA0"/>
<proteinExistence type="predicted"/>
<name>A0A3E4LLA0_9FIRM</name>
<evidence type="ECO:0008006" key="4">
    <source>
        <dbReference type="Google" id="ProtNLM"/>
    </source>
</evidence>
<evidence type="ECO:0000313" key="2">
    <source>
        <dbReference type="EMBL" id="RGK38257.1"/>
    </source>
</evidence>
<keyword evidence="1" id="KW-1133">Transmembrane helix</keyword>
<feature type="transmembrane region" description="Helical" evidence="1">
    <location>
        <begin position="56"/>
        <end position="73"/>
    </location>
</feature>
<evidence type="ECO:0000313" key="3">
    <source>
        <dbReference type="Proteomes" id="UP000260793"/>
    </source>
</evidence>
<keyword evidence="1" id="KW-0472">Membrane</keyword>
<organism evidence="2 3">
    <name type="scientific">[Ruminococcus] lactaris</name>
    <dbReference type="NCBI Taxonomy" id="46228"/>
    <lineage>
        <taxon>Bacteria</taxon>
        <taxon>Bacillati</taxon>
        <taxon>Bacillota</taxon>
        <taxon>Clostridia</taxon>
        <taxon>Lachnospirales</taxon>
        <taxon>Lachnospiraceae</taxon>
        <taxon>Mediterraneibacter</taxon>
    </lineage>
</organism>
<evidence type="ECO:0000256" key="1">
    <source>
        <dbReference type="SAM" id="Phobius"/>
    </source>
</evidence>
<sequence>MENIDTSLVAGYDLKVGDFCELSMALFAVMLGYEYDSLKEKNIQYGMKRIWGLLKIYWLSLIFLELPLLLMGTDEEMFVLAGFLQNLVGFSILQEWHLWFGFLFIMAMLLLPYLCRVFEKNLWAGRCGSRSRVSLYFICTCEALTELRDELCSAGFGSVLSVFSVHCCGGFACGISGI</sequence>